<protein>
    <submittedName>
        <fullName evidence="1">Uncharacterized protein</fullName>
    </submittedName>
</protein>
<gene>
    <name evidence="1" type="ORF">EVAR_20845_1</name>
</gene>
<dbReference type="EMBL" id="BGZK01000162">
    <property type="protein sequence ID" value="GBP24521.1"/>
    <property type="molecule type" value="Genomic_DNA"/>
</dbReference>
<keyword evidence="2" id="KW-1185">Reference proteome</keyword>
<comment type="caution">
    <text evidence="1">The sequence shown here is derived from an EMBL/GenBank/DDBJ whole genome shotgun (WGS) entry which is preliminary data.</text>
</comment>
<sequence length="121" mass="11956">MLPANLAKTRAAGRGAYGEFVGVGGAGRSAGVGSGGAGAGVRFTPYSLQPPLLVGAAGVPYRRALAALRPAPRPHPPRQALASIALPPLAYSVSELLGAHALDLLLPLPAAAAALPTPLPL</sequence>
<evidence type="ECO:0000313" key="1">
    <source>
        <dbReference type="EMBL" id="GBP24521.1"/>
    </source>
</evidence>
<evidence type="ECO:0000313" key="2">
    <source>
        <dbReference type="Proteomes" id="UP000299102"/>
    </source>
</evidence>
<reference evidence="1 2" key="1">
    <citation type="journal article" date="2019" name="Commun. Biol.">
        <title>The bagworm genome reveals a unique fibroin gene that provides high tensile strength.</title>
        <authorList>
            <person name="Kono N."/>
            <person name="Nakamura H."/>
            <person name="Ohtoshi R."/>
            <person name="Tomita M."/>
            <person name="Numata K."/>
            <person name="Arakawa K."/>
        </authorList>
    </citation>
    <scope>NUCLEOTIDE SEQUENCE [LARGE SCALE GENOMIC DNA]</scope>
</reference>
<accession>A0A4C1UDJ3</accession>
<dbReference type="AlphaFoldDB" id="A0A4C1UDJ3"/>
<organism evidence="1 2">
    <name type="scientific">Eumeta variegata</name>
    <name type="common">Bagworm moth</name>
    <name type="synonym">Eumeta japonica</name>
    <dbReference type="NCBI Taxonomy" id="151549"/>
    <lineage>
        <taxon>Eukaryota</taxon>
        <taxon>Metazoa</taxon>
        <taxon>Ecdysozoa</taxon>
        <taxon>Arthropoda</taxon>
        <taxon>Hexapoda</taxon>
        <taxon>Insecta</taxon>
        <taxon>Pterygota</taxon>
        <taxon>Neoptera</taxon>
        <taxon>Endopterygota</taxon>
        <taxon>Lepidoptera</taxon>
        <taxon>Glossata</taxon>
        <taxon>Ditrysia</taxon>
        <taxon>Tineoidea</taxon>
        <taxon>Psychidae</taxon>
        <taxon>Oiketicinae</taxon>
        <taxon>Eumeta</taxon>
    </lineage>
</organism>
<dbReference type="Proteomes" id="UP000299102">
    <property type="component" value="Unassembled WGS sequence"/>
</dbReference>
<name>A0A4C1UDJ3_EUMVA</name>
<proteinExistence type="predicted"/>